<organism evidence="2 3">
    <name type="scientific">Bimuria novae-zelandiae CBS 107.79</name>
    <dbReference type="NCBI Taxonomy" id="1447943"/>
    <lineage>
        <taxon>Eukaryota</taxon>
        <taxon>Fungi</taxon>
        <taxon>Dikarya</taxon>
        <taxon>Ascomycota</taxon>
        <taxon>Pezizomycotina</taxon>
        <taxon>Dothideomycetes</taxon>
        <taxon>Pleosporomycetidae</taxon>
        <taxon>Pleosporales</taxon>
        <taxon>Massarineae</taxon>
        <taxon>Didymosphaeriaceae</taxon>
        <taxon>Bimuria</taxon>
    </lineage>
</organism>
<dbReference type="EMBL" id="ML976688">
    <property type="protein sequence ID" value="KAF1972265.1"/>
    <property type="molecule type" value="Genomic_DNA"/>
</dbReference>
<sequence length="381" mass="41614">MSARKRPAADTAAGKPQAKRPRPAPKAQLRLAAGLRPAQAPPVREVISISSTSPDPQPNGNPHDIPSGGIFPTDSFQNVVINSVEVPPTSRNKRVGLDHYIYLNAHHPHKHVNITSTFDAYRTLAPDNVAPGEPHPDVGPQYLDLGDLVDGVDYARYPAHKHAYSSPLYEGRTSNPLVALAILHIATKNLPSINFTSAIAHLPNVGPQTPAPRFPPHMPDAELPFLDTATQWTGEEGDQQIMLLFLPNYYVDERHAVGFYTRKAVSGRLCHIVFTPCTTQELSLAGLLDPVDPGLTIADFRGYDVGVVEGGVPWEQLDVGVKGGEWLDRGNVGDRAVWENAEDIVGVEWVIRVRIAVRAIHEEGTEAGRRDGGNWADTRWD</sequence>
<dbReference type="AlphaFoldDB" id="A0A6A5V565"/>
<name>A0A6A5V565_9PLEO</name>
<dbReference type="Proteomes" id="UP000800036">
    <property type="component" value="Unassembled WGS sequence"/>
</dbReference>
<protein>
    <submittedName>
        <fullName evidence="2">Uncharacterized protein</fullName>
    </submittedName>
</protein>
<proteinExistence type="predicted"/>
<dbReference type="OrthoDB" id="3784214at2759"/>
<evidence type="ECO:0000313" key="2">
    <source>
        <dbReference type="EMBL" id="KAF1972265.1"/>
    </source>
</evidence>
<evidence type="ECO:0000313" key="3">
    <source>
        <dbReference type="Proteomes" id="UP000800036"/>
    </source>
</evidence>
<gene>
    <name evidence="2" type="ORF">BU23DRAFT_644653</name>
</gene>
<feature type="compositionally biased region" description="Polar residues" evidence="1">
    <location>
        <begin position="48"/>
        <end position="60"/>
    </location>
</feature>
<evidence type="ECO:0000256" key="1">
    <source>
        <dbReference type="SAM" id="MobiDB-lite"/>
    </source>
</evidence>
<keyword evidence="3" id="KW-1185">Reference proteome</keyword>
<accession>A0A6A5V565</accession>
<feature type="region of interest" description="Disordered" evidence="1">
    <location>
        <begin position="1"/>
        <end position="68"/>
    </location>
</feature>
<reference evidence="2" key="1">
    <citation type="journal article" date="2020" name="Stud. Mycol.">
        <title>101 Dothideomycetes genomes: a test case for predicting lifestyles and emergence of pathogens.</title>
        <authorList>
            <person name="Haridas S."/>
            <person name="Albert R."/>
            <person name="Binder M."/>
            <person name="Bloem J."/>
            <person name="Labutti K."/>
            <person name="Salamov A."/>
            <person name="Andreopoulos B."/>
            <person name="Baker S."/>
            <person name="Barry K."/>
            <person name="Bills G."/>
            <person name="Bluhm B."/>
            <person name="Cannon C."/>
            <person name="Castanera R."/>
            <person name="Culley D."/>
            <person name="Daum C."/>
            <person name="Ezra D."/>
            <person name="Gonzalez J."/>
            <person name="Henrissat B."/>
            <person name="Kuo A."/>
            <person name="Liang C."/>
            <person name="Lipzen A."/>
            <person name="Lutzoni F."/>
            <person name="Magnuson J."/>
            <person name="Mondo S."/>
            <person name="Nolan M."/>
            <person name="Ohm R."/>
            <person name="Pangilinan J."/>
            <person name="Park H.-J."/>
            <person name="Ramirez L."/>
            <person name="Alfaro M."/>
            <person name="Sun H."/>
            <person name="Tritt A."/>
            <person name="Yoshinaga Y."/>
            <person name="Zwiers L.-H."/>
            <person name="Turgeon B."/>
            <person name="Goodwin S."/>
            <person name="Spatafora J."/>
            <person name="Crous P."/>
            <person name="Grigoriev I."/>
        </authorList>
    </citation>
    <scope>NUCLEOTIDE SEQUENCE</scope>
    <source>
        <strain evidence="2">CBS 107.79</strain>
    </source>
</reference>